<evidence type="ECO:0000313" key="4">
    <source>
        <dbReference type="EMBL" id="NBJ58804.1"/>
    </source>
</evidence>
<evidence type="ECO:0000256" key="3">
    <source>
        <dbReference type="SAM" id="SignalP"/>
    </source>
</evidence>
<keyword evidence="3" id="KW-0732">Signal</keyword>
<sequence>MTKGYILFLLLFASVYSTTKAHKIDYSREYSEYVEKIDESANDYVSNEDVELIRPQKVNHGSISRNDENDNQDTDMVQNPPSQVHCIHRDRGRVCDCGFQNEEAILPRMMGSIAHVTVSNCKFIRILNGTFDTLNMLNEVTFINIEHLVLDENSLSFPRPSMQLRVSLLFRNVVIEQIPSHAINGFITSIFFDRCRIGLINSFAVTAIRLRLEAFAIWNTFISRIEHQAFKKFSCDTFNIMNSTVNGQISSRSFYDLDVTSSLMISDSDFLSRIHSRAFDFQVVNMASIFRNNFSGLSGESFVMSVQSMPVITENNMTFIEPRAFASVVIEREVLRRITEPMYLDFSRNNFDTPGDPEPLQFSPEFRLVFTTNRFITPITCEQISRIQHNEFFHQFSSEIFFRHNDYIIDKNQDFSSNQDEFHSFAYIIENFCIETSHFWYIILGVGLFVLLLLIILIIILCVWWRRRKARQLEIVKPEGKTYRETQIVMQIENHGLLKTEL</sequence>
<proteinExistence type="predicted"/>
<reference evidence="4" key="1">
    <citation type="submission" date="2019-10" db="EMBL/GenBank/DDBJ databases">
        <title>Short sand fly seasons in Tbilisi, Georgia, hinder development of host immunity to saliva of the visceral leishmaniasis vector Phlebotomus kandelakii.</title>
        <authorList>
            <person name="Oliveira F."/>
            <person name="Giorgobiani E."/>
            <person name="Guimaraes-Costa A.B."/>
            <person name="Abdeladhim M."/>
            <person name="Oristian J."/>
            <person name="Tskhvaradze L."/>
            <person name="Tsertsvadze N."/>
            <person name="Zakalashvili M."/>
            <person name="Valenzuela J.G."/>
            <person name="Kamhawi S."/>
        </authorList>
    </citation>
    <scope>NUCLEOTIDE SEQUENCE</scope>
    <source>
        <strain evidence="4">Wild-capture in Tbilisi</strain>
        <tissue evidence="4">Salivary glands</tissue>
    </source>
</reference>
<feature type="transmembrane region" description="Helical" evidence="2">
    <location>
        <begin position="439"/>
        <end position="465"/>
    </location>
</feature>
<feature type="chain" id="PRO_5025506633" evidence="3">
    <location>
        <begin position="22"/>
        <end position="502"/>
    </location>
</feature>
<dbReference type="AlphaFoldDB" id="A0A6B2E6H8"/>
<evidence type="ECO:0000256" key="1">
    <source>
        <dbReference type="SAM" id="MobiDB-lite"/>
    </source>
</evidence>
<keyword evidence="2" id="KW-0472">Membrane</keyword>
<dbReference type="EMBL" id="GIFK01001101">
    <property type="protein sequence ID" value="NBJ58804.1"/>
    <property type="molecule type" value="Transcribed_RNA"/>
</dbReference>
<accession>A0A6B2E6H8</accession>
<protein>
    <submittedName>
        <fullName evidence="4">Putative conserved secreted protein</fullName>
    </submittedName>
</protein>
<evidence type="ECO:0000256" key="2">
    <source>
        <dbReference type="SAM" id="Phobius"/>
    </source>
</evidence>
<dbReference type="SUPFAM" id="SSF52058">
    <property type="entry name" value="L domain-like"/>
    <property type="match status" value="1"/>
</dbReference>
<name>A0A6B2E6H8_9DIPT</name>
<dbReference type="Gene3D" id="3.80.10.10">
    <property type="entry name" value="Ribonuclease Inhibitor"/>
    <property type="match status" value="1"/>
</dbReference>
<organism evidence="4">
    <name type="scientific">Phlebotomus kandelakii</name>
    <dbReference type="NCBI Taxonomy" id="1109342"/>
    <lineage>
        <taxon>Eukaryota</taxon>
        <taxon>Metazoa</taxon>
        <taxon>Ecdysozoa</taxon>
        <taxon>Arthropoda</taxon>
        <taxon>Hexapoda</taxon>
        <taxon>Insecta</taxon>
        <taxon>Pterygota</taxon>
        <taxon>Neoptera</taxon>
        <taxon>Endopterygota</taxon>
        <taxon>Diptera</taxon>
        <taxon>Nematocera</taxon>
        <taxon>Psychodoidea</taxon>
        <taxon>Psychodidae</taxon>
        <taxon>Phlebotomus</taxon>
        <taxon>Larroussius</taxon>
    </lineage>
</organism>
<feature type="region of interest" description="Disordered" evidence="1">
    <location>
        <begin position="56"/>
        <end position="80"/>
    </location>
</feature>
<keyword evidence="2" id="KW-0812">Transmembrane</keyword>
<keyword evidence="2" id="KW-1133">Transmembrane helix</keyword>
<dbReference type="InterPro" id="IPR032675">
    <property type="entry name" value="LRR_dom_sf"/>
</dbReference>
<feature type="signal peptide" evidence="3">
    <location>
        <begin position="1"/>
        <end position="21"/>
    </location>
</feature>